<gene>
    <name evidence="1" type="ORF">FEM48_Zijuj10G0104000</name>
</gene>
<sequence length="135" mass="14888">MFLGISLISWKSKKQACVSKSSTESEYRAMSAACSEIVWLRGLLAELGFTQSNPTPLHADNTGAIQIAANPVYHERTKHMEVVVIIFAKPLTLEASLGIVTRNFMGFVIQCVHKVVPCDSSIKIECLALLMYVSR</sequence>
<comment type="caution">
    <text evidence="1">The sequence shown here is derived from an EMBL/GenBank/DDBJ whole genome shotgun (WGS) entry which is preliminary data.</text>
</comment>
<accession>A0A978UMU2</accession>
<dbReference type="Proteomes" id="UP000813462">
    <property type="component" value="Unassembled WGS sequence"/>
</dbReference>
<reference evidence="1" key="1">
    <citation type="journal article" date="2021" name="Front. Plant Sci.">
        <title>Chromosome-Scale Genome Assembly for Chinese Sour Jujube and Insights Into Its Genome Evolution and Domestication Signature.</title>
        <authorList>
            <person name="Shen L.-Y."/>
            <person name="Luo H."/>
            <person name="Wang X.-L."/>
            <person name="Wang X.-M."/>
            <person name="Qiu X.-J."/>
            <person name="Liu H."/>
            <person name="Zhou S.-S."/>
            <person name="Jia K.-H."/>
            <person name="Nie S."/>
            <person name="Bao Y.-T."/>
            <person name="Zhang R.-G."/>
            <person name="Yun Q.-Z."/>
            <person name="Chai Y.-H."/>
            <person name="Lu J.-Y."/>
            <person name="Li Y."/>
            <person name="Zhao S.-W."/>
            <person name="Mao J.-F."/>
            <person name="Jia S.-G."/>
            <person name="Mao Y.-M."/>
        </authorList>
    </citation>
    <scope>NUCLEOTIDE SEQUENCE</scope>
    <source>
        <strain evidence="1">AT0</strain>
        <tissue evidence="1">Leaf</tissue>
    </source>
</reference>
<proteinExistence type="predicted"/>
<name>A0A978UMU2_ZIZJJ</name>
<dbReference type="EMBL" id="JAEACU010000010">
    <property type="protein sequence ID" value="KAH7516144.1"/>
    <property type="molecule type" value="Genomic_DNA"/>
</dbReference>
<dbReference type="PANTHER" id="PTHR11439">
    <property type="entry name" value="GAG-POL-RELATED RETROTRANSPOSON"/>
    <property type="match status" value="1"/>
</dbReference>
<evidence type="ECO:0008006" key="3">
    <source>
        <dbReference type="Google" id="ProtNLM"/>
    </source>
</evidence>
<evidence type="ECO:0000313" key="1">
    <source>
        <dbReference type="EMBL" id="KAH7516144.1"/>
    </source>
</evidence>
<dbReference type="AlphaFoldDB" id="A0A978UMU2"/>
<dbReference type="CDD" id="cd09272">
    <property type="entry name" value="RNase_HI_RT_Ty1"/>
    <property type="match status" value="1"/>
</dbReference>
<organism evidence="1 2">
    <name type="scientific">Ziziphus jujuba var. spinosa</name>
    <dbReference type="NCBI Taxonomy" id="714518"/>
    <lineage>
        <taxon>Eukaryota</taxon>
        <taxon>Viridiplantae</taxon>
        <taxon>Streptophyta</taxon>
        <taxon>Embryophyta</taxon>
        <taxon>Tracheophyta</taxon>
        <taxon>Spermatophyta</taxon>
        <taxon>Magnoliopsida</taxon>
        <taxon>eudicotyledons</taxon>
        <taxon>Gunneridae</taxon>
        <taxon>Pentapetalae</taxon>
        <taxon>rosids</taxon>
        <taxon>fabids</taxon>
        <taxon>Rosales</taxon>
        <taxon>Rhamnaceae</taxon>
        <taxon>Paliureae</taxon>
        <taxon>Ziziphus</taxon>
    </lineage>
</organism>
<dbReference type="PANTHER" id="PTHR11439:SF497">
    <property type="entry name" value="CYSTEINE-RICH RLK (RECEPTOR-LIKE PROTEIN KINASE) 8"/>
    <property type="match status" value="1"/>
</dbReference>
<evidence type="ECO:0000313" key="2">
    <source>
        <dbReference type="Proteomes" id="UP000813462"/>
    </source>
</evidence>
<protein>
    <recommendedName>
        <fullName evidence="3">Secreted RxLR effector protein 161-like</fullName>
    </recommendedName>
</protein>